<reference evidence="2 3" key="1">
    <citation type="submission" date="2024-03" db="EMBL/GenBank/DDBJ databases">
        <title>Complete genome sequence of the green alga Chloropicon roscoffensis RCC1871.</title>
        <authorList>
            <person name="Lemieux C."/>
            <person name="Pombert J.-F."/>
            <person name="Otis C."/>
            <person name="Turmel M."/>
        </authorList>
    </citation>
    <scope>NUCLEOTIDE SEQUENCE [LARGE SCALE GENOMIC DNA]</scope>
    <source>
        <strain evidence="2 3">RCC1871</strain>
    </source>
</reference>
<dbReference type="EMBL" id="CP151516">
    <property type="protein sequence ID" value="WZN66809.1"/>
    <property type="molecule type" value="Genomic_DNA"/>
</dbReference>
<organism evidence="2 3">
    <name type="scientific">Chloropicon roscoffensis</name>
    <dbReference type="NCBI Taxonomy" id="1461544"/>
    <lineage>
        <taxon>Eukaryota</taxon>
        <taxon>Viridiplantae</taxon>
        <taxon>Chlorophyta</taxon>
        <taxon>Chloropicophyceae</taxon>
        <taxon>Chloropicales</taxon>
        <taxon>Chloropicaceae</taxon>
        <taxon>Chloropicon</taxon>
    </lineage>
</organism>
<evidence type="ECO:0000313" key="2">
    <source>
        <dbReference type="EMBL" id="WZN66809.1"/>
    </source>
</evidence>
<dbReference type="AlphaFoldDB" id="A0AAX4PKD5"/>
<sequence length="219" mass="24524">MSALASTAGMELTPCVVVAGLAALANGPDGLPQSKMLLDILKKLYKKNVELVKENQLLKQQLSSTKMRLIEAESSSRKLDSRENGTRQLKSSISKLQNSVKAREASRGKGGSGGDRDFAGLQREPLQKKRVGSQVNAGKLMNELNFRLNQEQKQRDLEAAVYNAQIYEYEKKEVDWFVEKRYLEDKIASLEGEVQKRNALDDQIENCLQLLHAKMKTAK</sequence>
<feature type="region of interest" description="Disordered" evidence="1">
    <location>
        <begin position="69"/>
        <end position="134"/>
    </location>
</feature>
<evidence type="ECO:0000256" key="1">
    <source>
        <dbReference type="SAM" id="MobiDB-lite"/>
    </source>
</evidence>
<feature type="compositionally biased region" description="Polar residues" evidence="1">
    <location>
        <begin position="86"/>
        <end position="100"/>
    </location>
</feature>
<accession>A0AAX4PKD5</accession>
<proteinExistence type="predicted"/>
<gene>
    <name evidence="2" type="ORF">HKI87_16g83800</name>
</gene>
<name>A0AAX4PKD5_9CHLO</name>
<protein>
    <submittedName>
        <fullName evidence="2">Uncharacterized protein</fullName>
    </submittedName>
</protein>
<dbReference type="Proteomes" id="UP001472866">
    <property type="component" value="Chromosome 16"/>
</dbReference>
<keyword evidence="3" id="KW-1185">Reference proteome</keyword>
<evidence type="ECO:0000313" key="3">
    <source>
        <dbReference type="Proteomes" id="UP001472866"/>
    </source>
</evidence>
<feature type="compositionally biased region" description="Basic and acidic residues" evidence="1">
    <location>
        <begin position="69"/>
        <end position="85"/>
    </location>
</feature>